<keyword evidence="4" id="KW-1185">Reference proteome</keyword>
<organism evidence="3 4">
    <name type="scientific">Algibacter aquimarinus</name>
    <dbReference type="NCBI Taxonomy" id="1136748"/>
    <lineage>
        <taxon>Bacteria</taxon>
        <taxon>Pseudomonadati</taxon>
        <taxon>Bacteroidota</taxon>
        <taxon>Flavobacteriia</taxon>
        <taxon>Flavobacteriales</taxon>
        <taxon>Flavobacteriaceae</taxon>
        <taxon>Algibacter</taxon>
    </lineage>
</organism>
<feature type="domain" description="Serine aminopeptidase S33" evidence="2">
    <location>
        <begin position="85"/>
        <end position="200"/>
    </location>
</feature>
<evidence type="ECO:0000313" key="3">
    <source>
        <dbReference type="EMBL" id="GAA4960312.1"/>
    </source>
</evidence>
<accession>A0ABP9H316</accession>
<keyword evidence="3" id="KW-0378">Hydrolase</keyword>
<dbReference type="Pfam" id="PF12146">
    <property type="entry name" value="Hydrolase_4"/>
    <property type="match status" value="1"/>
</dbReference>
<dbReference type="InterPro" id="IPR022742">
    <property type="entry name" value="Hydrolase_4"/>
</dbReference>
<keyword evidence="1" id="KW-1133">Transmembrane helix</keyword>
<comment type="caution">
    <text evidence="3">The sequence shown here is derived from an EMBL/GenBank/DDBJ whole genome shotgun (WGS) entry which is preliminary data.</text>
</comment>
<dbReference type="Gene3D" id="3.40.50.1820">
    <property type="entry name" value="alpha/beta hydrolase"/>
    <property type="match status" value="1"/>
</dbReference>
<dbReference type="Proteomes" id="UP001501692">
    <property type="component" value="Unassembled WGS sequence"/>
</dbReference>
<gene>
    <name evidence="3" type="ORF">GCM10023315_05310</name>
</gene>
<proteinExistence type="predicted"/>
<name>A0ABP9H316_9FLAO</name>
<evidence type="ECO:0000256" key="1">
    <source>
        <dbReference type="SAM" id="Phobius"/>
    </source>
</evidence>
<keyword evidence="1" id="KW-0812">Transmembrane</keyword>
<dbReference type="EMBL" id="BAABJK010000003">
    <property type="protein sequence ID" value="GAA4960312.1"/>
    <property type="molecule type" value="Genomic_DNA"/>
</dbReference>
<dbReference type="PANTHER" id="PTHR12277:SF81">
    <property type="entry name" value="PROTEIN ABHD13"/>
    <property type="match status" value="1"/>
</dbReference>
<protein>
    <submittedName>
        <fullName evidence="3">Alpha/beta fold hydrolase</fullName>
    </submittedName>
</protein>
<dbReference type="GO" id="GO:0016787">
    <property type="term" value="F:hydrolase activity"/>
    <property type="evidence" value="ECO:0007669"/>
    <property type="project" value="UniProtKB-KW"/>
</dbReference>
<dbReference type="PANTHER" id="PTHR12277">
    <property type="entry name" value="ALPHA/BETA HYDROLASE DOMAIN-CONTAINING PROTEIN"/>
    <property type="match status" value="1"/>
</dbReference>
<evidence type="ECO:0000313" key="4">
    <source>
        <dbReference type="Proteomes" id="UP001501692"/>
    </source>
</evidence>
<dbReference type="InterPro" id="IPR029058">
    <property type="entry name" value="AB_hydrolase_fold"/>
</dbReference>
<sequence length="305" mass="35198">MHLLYISILTVFNMPYWLHTLVIIFIIYIGISIALYYLQDYMLFKPEKLSKDFEFYYENQDIKEYNLETRDGAVINGLLFKPKGESKGIVLYLKGNSKSIKGWGKFAVDFTRHNYNVLMVDYRGFGKSTGKRSQKAIKRDLQEVYNKIKERTTEDRIILYGRSLGSGFAAKLASLNNPKMLILDAPYYSLTKVTARYAPFMPLSILLKYPLPTYKWLKYVKCPIHIIHGTNDKLIPYKTSVKLSKVNPQLTKLHTVIGGGHKNLNNFESYHKMIHEILNSKPQTIDLSTTSIHVKHSSKPTKTKA</sequence>
<dbReference type="SUPFAM" id="SSF53474">
    <property type="entry name" value="alpha/beta-Hydrolases"/>
    <property type="match status" value="1"/>
</dbReference>
<keyword evidence="1" id="KW-0472">Membrane</keyword>
<feature type="transmembrane region" description="Helical" evidence="1">
    <location>
        <begin position="16"/>
        <end position="38"/>
    </location>
</feature>
<evidence type="ECO:0000259" key="2">
    <source>
        <dbReference type="Pfam" id="PF12146"/>
    </source>
</evidence>
<reference evidence="4" key="1">
    <citation type="journal article" date="2019" name="Int. J. Syst. Evol. Microbiol.">
        <title>The Global Catalogue of Microorganisms (GCM) 10K type strain sequencing project: providing services to taxonomists for standard genome sequencing and annotation.</title>
        <authorList>
            <consortium name="The Broad Institute Genomics Platform"/>
            <consortium name="The Broad Institute Genome Sequencing Center for Infectious Disease"/>
            <person name="Wu L."/>
            <person name="Ma J."/>
        </authorList>
    </citation>
    <scope>NUCLEOTIDE SEQUENCE [LARGE SCALE GENOMIC DNA]</scope>
    <source>
        <strain evidence="4">JCM 18287</strain>
    </source>
</reference>